<dbReference type="InterPro" id="IPR050055">
    <property type="entry name" value="EF-Tu_GTPase"/>
</dbReference>
<dbReference type="Gene3D" id="2.40.30.10">
    <property type="entry name" value="Translation factors"/>
    <property type="match status" value="1"/>
</dbReference>
<evidence type="ECO:0000256" key="2">
    <source>
        <dbReference type="ARBA" id="ARBA00015953"/>
    </source>
</evidence>
<dbReference type="InterPro" id="IPR000795">
    <property type="entry name" value="T_Tr_GTP-bd_dom"/>
</dbReference>
<evidence type="ECO:0000256" key="6">
    <source>
        <dbReference type="ARBA" id="ARBA00025526"/>
    </source>
</evidence>
<evidence type="ECO:0000256" key="1">
    <source>
        <dbReference type="ARBA" id="ARBA00004496"/>
    </source>
</evidence>
<feature type="domain" description="Tr-type G" evidence="8">
    <location>
        <begin position="1"/>
        <end position="167"/>
    </location>
</feature>
<dbReference type="Pfam" id="PF09107">
    <property type="entry name" value="WHD_3rd_SelB"/>
    <property type="match status" value="1"/>
</dbReference>
<dbReference type="InterPro" id="IPR027417">
    <property type="entry name" value="P-loop_NTPase"/>
</dbReference>
<protein>
    <recommendedName>
        <fullName evidence="2">Selenocysteine-specific elongation factor</fullName>
    </recommendedName>
    <alternativeName>
        <fullName evidence="7">SelB translation factor</fullName>
    </alternativeName>
</protein>
<dbReference type="CDD" id="cd04171">
    <property type="entry name" value="SelB"/>
    <property type="match status" value="1"/>
</dbReference>
<dbReference type="InterPro" id="IPR009000">
    <property type="entry name" value="Transl_B-barrel_sf"/>
</dbReference>
<dbReference type="InterPro" id="IPR036388">
    <property type="entry name" value="WH-like_DNA-bd_sf"/>
</dbReference>
<reference evidence="9 10" key="1">
    <citation type="journal article" date="2019" name="Int. J. Syst. Evol. Microbiol.">
        <title>The Global Catalogue of Microorganisms (GCM) 10K type strain sequencing project: providing services to taxonomists for standard genome sequencing and annotation.</title>
        <authorList>
            <consortium name="The Broad Institute Genomics Platform"/>
            <consortium name="The Broad Institute Genome Sequencing Center for Infectious Disease"/>
            <person name="Wu L."/>
            <person name="Ma J."/>
        </authorList>
    </citation>
    <scope>NUCLEOTIDE SEQUENCE [LARGE SCALE GENOMIC DNA]</scope>
    <source>
        <strain evidence="9 10">JCM 16221</strain>
    </source>
</reference>
<evidence type="ECO:0000256" key="4">
    <source>
        <dbReference type="ARBA" id="ARBA00022917"/>
    </source>
</evidence>
<gene>
    <name evidence="9" type="primary">selB</name>
    <name evidence="9" type="ORF">GCM10009854_31970</name>
</gene>
<dbReference type="Pfam" id="PF00009">
    <property type="entry name" value="GTP_EFTU"/>
    <property type="match status" value="1"/>
</dbReference>
<dbReference type="InterPro" id="IPR004535">
    <property type="entry name" value="Transl_elong_SelB"/>
</dbReference>
<evidence type="ECO:0000259" key="8">
    <source>
        <dbReference type="PROSITE" id="PS51722"/>
    </source>
</evidence>
<keyword evidence="9" id="KW-0251">Elongation factor</keyword>
<dbReference type="InterPro" id="IPR015191">
    <property type="entry name" value="SelB_WHD4"/>
</dbReference>
<evidence type="ECO:0000256" key="7">
    <source>
        <dbReference type="ARBA" id="ARBA00031615"/>
    </source>
</evidence>
<dbReference type="PROSITE" id="PS51722">
    <property type="entry name" value="G_TR_2"/>
    <property type="match status" value="1"/>
</dbReference>
<dbReference type="Gene3D" id="1.10.10.10">
    <property type="entry name" value="Winged helix-like DNA-binding domain superfamily/Winged helix DNA-binding domain"/>
    <property type="match status" value="1"/>
</dbReference>
<dbReference type="InterPro" id="IPR057335">
    <property type="entry name" value="Beta-barrel_SelB"/>
</dbReference>
<evidence type="ECO:0000256" key="3">
    <source>
        <dbReference type="ARBA" id="ARBA00022490"/>
    </source>
</evidence>
<evidence type="ECO:0000256" key="5">
    <source>
        <dbReference type="ARBA" id="ARBA00023134"/>
    </source>
</evidence>
<name>A0ABN3GHT4_9PSEU</name>
<keyword evidence="5" id="KW-0547">Nucleotide-binding</keyword>
<dbReference type="SUPFAM" id="SSF52540">
    <property type="entry name" value="P-loop containing nucleoside triphosphate hydrolases"/>
    <property type="match status" value="1"/>
</dbReference>
<dbReference type="Pfam" id="PF03144">
    <property type="entry name" value="GTP_EFTU_D2"/>
    <property type="match status" value="1"/>
</dbReference>
<keyword evidence="5" id="KW-0342">GTP-binding</keyword>
<dbReference type="Pfam" id="PF25461">
    <property type="entry name" value="Beta-barrel_SelB"/>
    <property type="match status" value="1"/>
</dbReference>
<evidence type="ECO:0000313" key="9">
    <source>
        <dbReference type="EMBL" id="GAA2351746.1"/>
    </source>
</evidence>
<dbReference type="GO" id="GO:0003746">
    <property type="term" value="F:translation elongation factor activity"/>
    <property type="evidence" value="ECO:0007669"/>
    <property type="project" value="UniProtKB-KW"/>
</dbReference>
<dbReference type="Gene3D" id="1.10.10.2770">
    <property type="match status" value="1"/>
</dbReference>
<sequence>MHVVATAGHVDHGKSTLVRALTGMEPDRWEEEHRRGLTIDLGFAWTRLPDGCSVAFVDVPGHERFVPNMLAGVGPAPAVLFVVAADEGWMPQSGEHLDALHALGVRHGLLAITRSDLADPEPALRQARDRLDATALKDLPAVAVSGRSGAGLAELRSGIDRMLHELPGTDAHADVRLWVDRAFTVRGAGTVVTGTLQAGTLRTGDRLRLHPAGLEASVRALHALGTAASEVVAPARVAANLRGVDLDQVRRGDALLTPDRWLTTDTLDVRIHPARPCHTSELPRELTLHTGAASVTARIRPLGADSARLTLRQALPLRIGDRALLREPGAHRVAAGLTVLDVRPPALNRRGAARARAGVLAELDGTPDGADELRRRGTVRADELAAMGADPPGPGPWLLSEQHRAELAERLTDLLERHRAEHPLAEGMATEAARRALGLPDAALLTEIAHDIGARCDNGRLRRGDPALPPRVAEAVESLCSALHEHPFQAPTAEDLADLGIGERELAAAERTGALLRLAPGLVLLPDAERAAVERLADLPEPFTLSQAKRALDTSRRVAVPLMELLARRGRTRRLPDGAHQLVRSGG</sequence>
<comment type="function">
    <text evidence="6">Translation factor necessary for the incorporation of selenocysteine into proteins. It probably replaces EF-Tu for the insertion of selenocysteine directed by the UGA codon. SelB binds GTP and GDP.</text>
</comment>
<dbReference type="PANTHER" id="PTHR43721">
    <property type="entry name" value="ELONGATION FACTOR TU-RELATED"/>
    <property type="match status" value="1"/>
</dbReference>
<evidence type="ECO:0000313" key="10">
    <source>
        <dbReference type="Proteomes" id="UP001501218"/>
    </source>
</evidence>
<dbReference type="Gene3D" id="3.40.50.300">
    <property type="entry name" value="P-loop containing nucleotide triphosphate hydrolases"/>
    <property type="match status" value="1"/>
</dbReference>
<dbReference type="EMBL" id="BAAARA010000010">
    <property type="protein sequence ID" value="GAA2351746.1"/>
    <property type="molecule type" value="Genomic_DNA"/>
</dbReference>
<keyword evidence="10" id="KW-1185">Reference proteome</keyword>
<dbReference type="Proteomes" id="UP001501218">
    <property type="component" value="Unassembled WGS sequence"/>
</dbReference>
<keyword evidence="4" id="KW-0648">Protein biosynthesis</keyword>
<dbReference type="PANTHER" id="PTHR43721:SF22">
    <property type="entry name" value="ELONGATION FACTOR TU, MITOCHONDRIAL"/>
    <property type="match status" value="1"/>
</dbReference>
<dbReference type="InterPro" id="IPR004161">
    <property type="entry name" value="EFTu-like_2"/>
</dbReference>
<organism evidence="9 10">
    <name type="scientific">Saccharopolyspora halophila</name>
    <dbReference type="NCBI Taxonomy" id="405551"/>
    <lineage>
        <taxon>Bacteria</taxon>
        <taxon>Bacillati</taxon>
        <taxon>Actinomycetota</taxon>
        <taxon>Actinomycetes</taxon>
        <taxon>Pseudonocardiales</taxon>
        <taxon>Pseudonocardiaceae</taxon>
        <taxon>Saccharopolyspora</taxon>
    </lineage>
</organism>
<comment type="subcellular location">
    <subcellularLocation>
        <location evidence="1">Cytoplasm</location>
    </subcellularLocation>
</comment>
<dbReference type="RefSeq" id="WP_344132660.1">
    <property type="nucleotide sequence ID" value="NZ_BAAARA010000010.1"/>
</dbReference>
<keyword evidence="3" id="KW-0963">Cytoplasm</keyword>
<comment type="caution">
    <text evidence="9">The sequence shown here is derived from an EMBL/GenBank/DDBJ whole genome shotgun (WGS) entry which is preliminary data.</text>
</comment>
<accession>A0ABN3GHT4</accession>
<proteinExistence type="predicted"/>
<dbReference type="NCBIfam" id="TIGR00475">
    <property type="entry name" value="selB"/>
    <property type="match status" value="1"/>
</dbReference>
<dbReference type="SUPFAM" id="SSF50447">
    <property type="entry name" value="Translation proteins"/>
    <property type="match status" value="1"/>
</dbReference>